<comment type="caution">
    <text evidence="1">The sequence shown here is derived from an EMBL/GenBank/DDBJ whole genome shotgun (WGS) entry which is preliminary data.</text>
</comment>
<dbReference type="EMBL" id="LAZR01030050">
    <property type="protein sequence ID" value="KKL57776.1"/>
    <property type="molecule type" value="Genomic_DNA"/>
</dbReference>
<feature type="non-terminal residue" evidence="1">
    <location>
        <position position="180"/>
    </location>
</feature>
<name>A0A0F9DVP4_9ZZZZ</name>
<proteinExistence type="predicted"/>
<gene>
    <name evidence="1" type="ORF">LCGC14_2232060</name>
</gene>
<reference evidence="1" key="1">
    <citation type="journal article" date="2015" name="Nature">
        <title>Complex archaea that bridge the gap between prokaryotes and eukaryotes.</title>
        <authorList>
            <person name="Spang A."/>
            <person name="Saw J.H."/>
            <person name="Jorgensen S.L."/>
            <person name="Zaremba-Niedzwiedzka K."/>
            <person name="Martijn J."/>
            <person name="Lind A.E."/>
            <person name="van Eijk R."/>
            <person name="Schleper C."/>
            <person name="Guy L."/>
            <person name="Ettema T.J."/>
        </authorList>
    </citation>
    <scope>NUCLEOTIDE SEQUENCE</scope>
</reference>
<accession>A0A0F9DVP4</accession>
<evidence type="ECO:0000313" key="1">
    <source>
        <dbReference type="EMBL" id="KKL57776.1"/>
    </source>
</evidence>
<sequence>MLNNLLPRRVHVYSPQLWANTVATDYWAFFNDADQVAGGGDDLAGHGWPVATGYGITGGAGADLLSSSDIGSSPGFFFDTAGDALDSPSIFGDFSHGRMTQALLGAFPTTLNMECYARFVATNNETATGFGFIQDGGTPLTTADHLAYIFTDGTNFGLRSSGDSDAGATDDTDAHLWKIT</sequence>
<protein>
    <submittedName>
        <fullName evidence="1">Uncharacterized protein</fullName>
    </submittedName>
</protein>
<dbReference type="AlphaFoldDB" id="A0A0F9DVP4"/>
<organism evidence="1">
    <name type="scientific">marine sediment metagenome</name>
    <dbReference type="NCBI Taxonomy" id="412755"/>
    <lineage>
        <taxon>unclassified sequences</taxon>
        <taxon>metagenomes</taxon>
        <taxon>ecological metagenomes</taxon>
    </lineage>
</organism>